<proteinExistence type="predicted"/>
<evidence type="ECO:0000313" key="2">
    <source>
        <dbReference type="Proteomes" id="UP001153331"/>
    </source>
</evidence>
<keyword evidence="2" id="KW-1185">Reference proteome</keyword>
<gene>
    <name evidence="1" type="ORF">OPT61_g86</name>
</gene>
<dbReference type="EMBL" id="JAPHNI010000003">
    <property type="protein sequence ID" value="KAJ8119028.1"/>
    <property type="molecule type" value="Genomic_DNA"/>
</dbReference>
<organism evidence="1 2">
    <name type="scientific">Boeremia exigua</name>
    <dbReference type="NCBI Taxonomy" id="749465"/>
    <lineage>
        <taxon>Eukaryota</taxon>
        <taxon>Fungi</taxon>
        <taxon>Dikarya</taxon>
        <taxon>Ascomycota</taxon>
        <taxon>Pezizomycotina</taxon>
        <taxon>Dothideomycetes</taxon>
        <taxon>Pleosporomycetidae</taxon>
        <taxon>Pleosporales</taxon>
        <taxon>Pleosporineae</taxon>
        <taxon>Didymellaceae</taxon>
        <taxon>Boeremia</taxon>
    </lineage>
</organism>
<protein>
    <submittedName>
        <fullName evidence="1">Uncharacterized protein</fullName>
    </submittedName>
</protein>
<name>A0ACC2IV07_9PLEO</name>
<evidence type="ECO:0000313" key="1">
    <source>
        <dbReference type="EMBL" id="KAJ8119028.1"/>
    </source>
</evidence>
<comment type="caution">
    <text evidence="1">The sequence shown here is derived from an EMBL/GenBank/DDBJ whole genome shotgun (WGS) entry which is preliminary data.</text>
</comment>
<reference evidence="1" key="1">
    <citation type="submission" date="2022-11" db="EMBL/GenBank/DDBJ databases">
        <title>Genome Sequence of Boeremia exigua.</title>
        <authorList>
            <person name="Buettner E."/>
        </authorList>
    </citation>
    <scope>NUCLEOTIDE SEQUENCE</scope>
    <source>
        <strain evidence="1">CU02</strain>
    </source>
</reference>
<dbReference type="Proteomes" id="UP001153331">
    <property type="component" value="Unassembled WGS sequence"/>
</dbReference>
<sequence>MSHHTQRLTSLHPFVAATTIDKIYGCIIGSALGDTIGLYTEFLSKNRSEKAYPAKKFSLVEPRTDPYPDAHRLQFEPCAWTDDTDQALLILLSYLHLRTNDNDTDLAREFASRLKIWVSRGLPALNRPAYDIGILVGAVAGNQRYLTDPFQCATDRWIKSSRNAAPNGSLMRTHPIGVIGVNMTEEQTWRLSVRVGTTTHVDPRCVVACCISVGLVRQLLRGQIQTEKDMDAAIERAYDWVRQQPDIMNPSHSTDLTANQIRQHLERQEFEKHLYAETLNELHLDAQGKIGYVYKCLGAAVLLLRLAIRRTSRASIAVGVTGRAQLFEKLMVELIMEGGDADTNGAAAGALLGAYLGYANLPSHWKLGLAHNEWLMTKTERLAIVVGAAEGTLNRVDDEAADGGRKGKSLA</sequence>
<accession>A0ACC2IV07</accession>